<feature type="domain" description="Myb-like" evidence="8">
    <location>
        <begin position="101"/>
        <end position="152"/>
    </location>
</feature>
<proteinExistence type="predicted"/>
<dbReference type="Pfam" id="PF00249">
    <property type="entry name" value="Myb_DNA-binding"/>
    <property type="match status" value="1"/>
</dbReference>
<keyword evidence="4" id="KW-0238">DNA-binding</keyword>
<dbReference type="FunFam" id="1.10.10.60:FF:000010">
    <property type="entry name" value="Transcriptional activator Myb isoform A"/>
    <property type="match status" value="1"/>
</dbReference>
<evidence type="ECO:0000256" key="3">
    <source>
        <dbReference type="ARBA" id="ARBA00023015"/>
    </source>
</evidence>
<evidence type="ECO:0000256" key="5">
    <source>
        <dbReference type="ARBA" id="ARBA00023163"/>
    </source>
</evidence>
<evidence type="ECO:0000256" key="2">
    <source>
        <dbReference type="ARBA" id="ARBA00022737"/>
    </source>
</evidence>
<comment type="caution">
    <text evidence="10">The sequence shown here is derived from an EMBL/GenBank/DDBJ whole genome shotgun (WGS) entry which is preliminary data.</text>
</comment>
<evidence type="ECO:0000259" key="9">
    <source>
        <dbReference type="PROSITE" id="PS51294"/>
    </source>
</evidence>
<keyword evidence="3" id="KW-0805">Transcription regulation</keyword>
<dbReference type="PROSITE" id="PS50090">
    <property type="entry name" value="MYB_LIKE"/>
    <property type="match status" value="3"/>
</dbReference>
<protein>
    <submittedName>
        <fullName evidence="10">GAMYB transcription factor</fullName>
    </submittedName>
</protein>
<dbReference type="EMBL" id="JXTB01000213">
    <property type="protein sequence ID" value="PON52923.1"/>
    <property type="molecule type" value="Genomic_DNA"/>
</dbReference>
<keyword evidence="5" id="KW-0804">Transcription</keyword>
<dbReference type="GO" id="GO:0000981">
    <property type="term" value="F:DNA-binding transcription factor activity, RNA polymerase II-specific"/>
    <property type="evidence" value="ECO:0007669"/>
    <property type="project" value="TreeGrafter"/>
</dbReference>
<dbReference type="PANTHER" id="PTHR45614">
    <property type="entry name" value="MYB PROTEIN-RELATED"/>
    <property type="match status" value="1"/>
</dbReference>
<evidence type="ECO:0000256" key="4">
    <source>
        <dbReference type="ARBA" id="ARBA00023125"/>
    </source>
</evidence>
<sequence>MEEEATEHYTNVRNDRLVSYSGPSYSDGSHGNPVPHQASVQGRRTTGPIRRPQKGGWTEGEDKILEHAVRKYNGKNWKKIAECISGRNDVQCLHRWQKVLNPDLIKGSWTKEEDDLIVEKVRVFGTRKWSQIAKYLPGRIGKQCRERWHNHLNPDIIRSPWTEEEELTLIQAQQSYGTKWAEIAKILPGRTENSIKNHWNSSVKRKLTYQTESDSDPRSRSLEMVRQNPVPDQEVCLARNTETFIPDLNFEAPNETVSEMHYSPEENSLIQRETSRSTFQDRGEQCKDTSSSIAMVRDSQHMSAKIGDKLCSNSGATSGVLQASLNSFQGSYQSLKRPHGNMSSINDLGKKISKLGRQTSKTVLSRMTDEAHRRSRDVKASTSTENSNLSLLWYKPLQVEDLNRFLETGKFSSADSYIQTTSTPVSSVTLLSHVKGISSNHSSCPIFVLRSRGRSFKNLPTIIRKRKASTFKAM</sequence>
<evidence type="ECO:0000259" key="8">
    <source>
        <dbReference type="PROSITE" id="PS50090"/>
    </source>
</evidence>
<dbReference type="InterPro" id="IPR001005">
    <property type="entry name" value="SANT/Myb"/>
</dbReference>
<dbReference type="FunFam" id="1.10.10.60:FF:000016">
    <property type="entry name" value="Transcriptional activator Myb isoform A"/>
    <property type="match status" value="1"/>
</dbReference>
<dbReference type="OrthoDB" id="2143914at2759"/>
<accession>A0A2P5BVV7</accession>
<evidence type="ECO:0000313" key="10">
    <source>
        <dbReference type="EMBL" id="PON52923.1"/>
    </source>
</evidence>
<organism evidence="10 11">
    <name type="scientific">Parasponia andersonii</name>
    <name type="common">Sponia andersonii</name>
    <dbReference type="NCBI Taxonomy" id="3476"/>
    <lineage>
        <taxon>Eukaryota</taxon>
        <taxon>Viridiplantae</taxon>
        <taxon>Streptophyta</taxon>
        <taxon>Embryophyta</taxon>
        <taxon>Tracheophyta</taxon>
        <taxon>Spermatophyta</taxon>
        <taxon>Magnoliopsida</taxon>
        <taxon>eudicotyledons</taxon>
        <taxon>Gunneridae</taxon>
        <taxon>Pentapetalae</taxon>
        <taxon>rosids</taxon>
        <taxon>fabids</taxon>
        <taxon>Rosales</taxon>
        <taxon>Cannabaceae</taxon>
        <taxon>Parasponia</taxon>
    </lineage>
</organism>
<dbReference type="CDD" id="cd00167">
    <property type="entry name" value="SANT"/>
    <property type="match status" value="3"/>
</dbReference>
<keyword evidence="2" id="KW-0677">Repeat</keyword>
<feature type="domain" description="Myb-like" evidence="8">
    <location>
        <begin position="53"/>
        <end position="100"/>
    </location>
</feature>
<dbReference type="AlphaFoldDB" id="A0A2P5BVV7"/>
<keyword evidence="6" id="KW-0539">Nucleus</keyword>
<dbReference type="InterPro" id="IPR050560">
    <property type="entry name" value="MYB_TF"/>
</dbReference>
<dbReference type="SMART" id="SM00717">
    <property type="entry name" value="SANT"/>
    <property type="match status" value="3"/>
</dbReference>
<keyword evidence="11" id="KW-1185">Reference proteome</keyword>
<dbReference type="InterPro" id="IPR009057">
    <property type="entry name" value="Homeodomain-like_sf"/>
</dbReference>
<dbReference type="Proteomes" id="UP000237105">
    <property type="component" value="Unassembled WGS sequence"/>
</dbReference>
<feature type="domain" description="HTH myb-type" evidence="9">
    <location>
        <begin position="158"/>
        <end position="207"/>
    </location>
</feature>
<dbReference type="Pfam" id="PF13921">
    <property type="entry name" value="Myb_DNA-bind_6"/>
    <property type="match status" value="1"/>
</dbReference>
<dbReference type="PANTHER" id="PTHR45614:SF232">
    <property type="entry name" value="TRANSCRIPTION FACTOR MYB3R-2"/>
    <property type="match status" value="1"/>
</dbReference>
<dbReference type="Gene3D" id="1.10.10.60">
    <property type="entry name" value="Homeodomain-like"/>
    <property type="match status" value="3"/>
</dbReference>
<dbReference type="PROSITE" id="PS51294">
    <property type="entry name" value="HTH_MYB"/>
    <property type="match status" value="3"/>
</dbReference>
<feature type="domain" description="HTH myb-type" evidence="9">
    <location>
        <begin position="101"/>
        <end position="156"/>
    </location>
</feature>
<dbReference type="SUPFAM" id="SSF46689">
    <property type="entry name" value="Homeodomain-like"/>
    <property type="match status" value="2"/>
</dbReference>
<evidence type="ECO:0000256" key="6">
    <source>
        <dbReference type="ARBA" id="ARBA00023242"/>
    </source>
</evidence>
<gene>
    <name evidence="10" type="ORF">PanWU01x14_206060</name>
</gene>
<comment type="subcellular location">
    <subcellularLocation>
        <location evidence="1">Nucleus</location>
    </subcellularLocation>
</comment>
<feature type="domain" description="Myb-like" evidence="8">
    <location>
        <begin position="153"/>
        <end position="203"/>
    </location>
</feature>
<feature type="domain" description="HTH myb-type" evidence="9">
    <location>
        <begin position="53"/>
        <end position="100"/>
    </location>
</feature>
<evidence type="ECO:0000313" key="11">
    <source>
        <dbReference type="Proteomes" id="UP000237105"/>
    </source>
</evidence>
<name>A0A2P5BVV7_PARAD</name>
<dbReference type="GO" id="GO:0005634">
    <property type="term" value="C:nucleus"/>
    <property type="evidence" value="ECO:0007669"/>
    <property type="project" value="UniProtKB-SubCell"/>
</dbReference>
<dbReference type="InterPro" id="IPR017930">
    <property type="entry name" value="Myb_dom"/>
</dbReference>
<feature type="region of interest" description="Disordered" evidence="7">
    <location>
        <begin position="360"/>
        <end position="381"/>
    </location>
</feature>
<evidence type="ECO:0000256" key="7">
    <source>
        <dbReference type="SAM" id="MobiDB-lite"/>
    </source>
</evidence>
<evidence type="ECO:0000256" key="1">
    <source>
        <dbReference type="ARBA" id="ARBA00004123"/>
    </source>
</evidence>
<feature type="region of interest" description="Disordered" evidence="7">
    <location>
        <begin position="17"/>
        <end position="57"/>
    </location>
</feature>
<reference evidence="11" key="1">
    <citation type="submission" date="2016-06" db="EMBL/GenBank/DDBJ databases">
        <title>Parallel loss of symbiosis genes in relatives of nitrogen-fixing non-legume Parasponia.</title>
        <authorList>
            <person name="Van Velzen R."/>
            <person name="Holmer R."/>
            <person name="Bu F."/>
            <person name="Rutten L."/>
            <person name="Van Zeijl A."/>
            <person name="Liu W."/>
            <person name="Santuari L."/>
            <person name="Cao Q."/>
            <person name="Sharma T."/>
            <person name="Shen D."/>
            <person name="Roswanjaya Y."/>
            <person name="Wardhani T."/>
            <person name="Kalhor M.S."/>
            <person name="Jansen J."/>
            <person name="Van den Hoogen J."/>
            <person name="Gungor B."/>
            <person name="Hartog M."/>
            <person name="Hontelez J."/>
            <person name="Verver J."/>
            <person name="Yang W.-C."/>
            <person name="Schijlen E."/>
            <person name="Repin R."/>
            <person name="Schilthuizen M."/>
            <person name="Schranz E."/>
            <person name="Heidstra R."/>
            <person name="Miyata K."/>
            <person name="Fedorova E."/>
            <person name="Kohlen W."/>
            <person name="Bisseling T."/>
            <person name="Smit S."/>
            <person name="Geurts R."/>
        </authorList>
    </citation>
    <scope>NUCLEOTIDE SEQUENCE [LARGE SCALE GENOMIC DNA]</scope>
    <source>
        <strain evidence="11">cv. WU1-14</strain>
    </source>
</reference>
<dbReference type="GO" id="GO:0000978">
    <property type="term" value="F:RNA polymerase II cis-regulatory region sequence-specific DNA binding"/>
    <property type="evidence" value="ECO:0007669"/>
    <property type="project" value="TreeGrafter"/>
</dbReference>